<gene>
    <name evidence="1" type="ORF">AAE3_LOCUS8269</name>
</gene>
<dbReference type="Proteomes" id="UP000467700">
    <property type="component" value="Unassembled WGS sequence"/>
</dbReference>
<organism evidence="1 2">
    <name type="scientific">Cyclocybe aegerita</name>
    <name type="common">Black poplar mushroom</name>
    <name type="synonym">Agrocybe aegerita</name>
    <dbReference type="NCBI Taxonomy" id="1973307"/>
    <lineage>
        <taxon>Eukaryota</taxon>
        <taxon>Fungi</taxon>
        <taxon>Dikarya</taxon>
        <taxon>Basidiomycota</taxon>
        <taxon>Agaricomycotina</taxon>
        <taxon>Agaricomycetes</taxon>
        <taxon>Agaricomycetidae</taxon>
        <taxon>Agaricales</taxon>
        <taxon>Agaricineae</taxon>
        <taxon>Bolbitiaceae</taxon>
        <taxon>Cyclocybe</taxon>
    </lineage>
</organism>
<sequence>MVPNVLFGIRCHFQTLHTKFPGRLYPAIFDILSHYTHDLKERCWGTAPHKLSISKHAGCIYLLKATIGSDTDANEEILGATTSNPSIVTMEVDTDNVIATVKLLSVKFKEASPEPVIRVKQPKRIKAVSVINKKVKTEHLTLSSTDNVIIITDTANNNVIAAEAIVDRTTKIGLTLLMAQKNLALLKTELGNLDYQLAYVLHQCAHAAQEVALFKKRIILLKAKASSSK</sequence>
<keyword evidence="2" id="KW-1185">Reference proteome</keyword>
<evidence type="ECO:0000313" key="1">
    <source>
        <dbReference type="EMBL" id="CAA7265980.1"/>
    </source>
</evidence>
<accession>A0A8S0WDK6</accession>
<dbReference type="AlphaFoldDB" id="A0A8S0WDK6"/>
<proteinExistence type="predicted"/>
<protein>
    <submittedName>
        <fullName evidence="1">Uncharacterized protein</fullName>
    </submittedName>
</protein>
<comment type="caution">
    <text evidence="1">The sequence shown here is derived from an EMBL/GenBank/DDBJ whole genome shotgun (WGS) entry which is preliminary data.</text>
</comment>
<evidence type="ECO:0000313" key="2">
    <source>
        <dbReference type="Proteomes" id="UP000467700"/>
    </source>
</evidence>
<dbReference type="OrthoDB" id="10532274at2759"/>
<dbReference type="EMBL" id="CACVBS010000052">
    <property type="protein sequence ID" value="CAA7265980.1"/>
    <property type="molecule type" value="Genomic_DNA"/>
</dbReference>
<reference evidence="1 2" key="1">
    <citation type="submission" date="2020-01" db="EMBL/GenBank/DDBJ databases">
        <authorList>
            <person name="Gupta K D."/>
        </authorList>
    </citation>
    <scope>NUCLEOTIDE SEQUENCE [LARGE SCALE GENOMIC DNA]</scope>
</reference>
<name>A0A8S0WDK6_CYCAE</name>